<evidence type="ECO:0000313" key="1">
    <source>
        <dbReference type="EMBL" id="OHA04525.1"/>
    </source>
</evidence>
<dbReference type="EMBL" id="MHQO01000075">
    <property type="protein sequence ID" value="OHA04525.1"/>
    <property type="molecule type" value="Genomic_DNA"/>
</dbReference>
<dbReference type="Gene3D" id="1.10.150.240">
    <property type="entry name" value="Putative phosphatase, domain 2"/>
    <property type="match status" value="1"/>
</dbReference>
<accession>A0A1G2KYI2</accession>
<evidence type="ECO:0008006" key="3">
    <source>
        <dbReference type="Google" id="ProtNLM"/>
    </source>
</evidence>
<name>A0A1G2KYI2_9BACT</name>
<dbReference type="PANTHER" id="PTHR43611:SF3">
    <property type="entry name" value="FLAVIN MONONUCLEOTIDE HYDROLASE 1, CHLOROPLATIC"/>
    <property type="match status" value="1"/>
</dbReference>
<organism evidence="1 2">
    <name type="scientific">Candidatus Sungbacteria bacterium RIFCSPLOWO2_01_FULL_47_10</name>
    <dbReference type="NCBI Taxonomy" id="1802276"/>
    <lineage>
        <taxon>Bacteria</taxon>
        <taxon>Candidatus Sungiibacteriota</taxon>
    </lineage>
</organism>
<comment type="caution">
    <text evidence="1">The sequence shown here is derived from an EMBL/GenBank/DDBJ whole genome shotgun (WGS) entry which is preliminary data.</text>
</comment>
<dbReference type="InterPro" id="IPR036412">
    <property type="entry name" value="HAD-like_sf"/>
</dbReference>
<dbReference type="SUPFAM" id="SSF56784">
    <property type="entry name" value="HAD-like"/>
    <property type="match status" value="1"/>
</dbReference>
<gene>
    <name evidence="1" type="ORF">A2934_01725</name>
</gene>
<protein>
    <recommendedName>
        <fullName evidence="3">Haloacid dehalogenase</fullName>
    </recommendedName>
</protein>
<dbReference type="PANTHER" id="PTHR43611">
    <property type="entry name" value="ALPHA-D-GLUCOSE 1-PHOSPHATE PHOSPHATASE"/>
    <property type="match status" value="1"/>
</dbReference>
<proteinExistence type="predicted"/>
<dbReference type="AlphaFoldDB" id="A0A1G2KYI2"/>
<dbReference type="InterPro" id="IPR023214">
    <property type="entry name" value="HAD_sf"/>
</dbReference>
<dbReference type="Gene3D" id="3.40.50.1000">
    <property type="entry name" value="HAD superfamily/HAD-like"/>
    <property type="match status" value="1"/>
</dbReference>
<sequence>MTDSKAVDPKVKNIIFDWGKTFHDFDLDVHFNWLSRVFGIPRHHFWHIFSQYPNGLIFPYERGLSTRRFIERFREESAKLCVGRKISVPSFSDEEFVERWNMIIDPSPPAKERVSLLRKLKGGGYGIYFLSNTNQAHAAHIRGDSRRGNRFSRFKEVINLADRFFGSSDTDIRCRKVKPSQATKPECEKIFRKVLAKIGALPGECVFIDDTQEYIAVFQGMGGRGIHCTGNWTKIEYELYHAGVRWD</sequence>
<dbReference type="InterPro" id="IPR023198">
    <property type="entry name" value="PGP-like_dom2"/>
</dbReference>
<dbReference type="Proteomes" id="UP000177982">
    <property type="component" value="Unassembled WGS sequence"/>
</dbReference>
<reference evidence="1 2" key="1">
    <citation type="journal article" date="2016" name="Nat. Commun.">
        <title>Thousands of microbial genomes shed light on interconnected biogeochemical processes in an aquifer system.</title>
        <authorList>
            <person name="Anantharaman K."/>
            <person name="Brown C.T."/>
            <person name="Hug L.A."/>
            <person name="Sharon I."/>
            <person name="Castelle C.J."/>
            <person name="Probst A.J."/>
            <person name="Thomas B.C."/>
            <person name="Singh A."/>
            <person name="Wilkins M.J."/>
            <person name="Karaoz U."/>
            <person name="Brodie E.L."/>
            <person name="Williams K.H."/>
            <person name="Hubbard S.S."/>
            <person name="Banfield J.F."/>
        </authorList>
    </citation>
    <scope>NUCLEOTIDE SEQUENCE [LARGE SCALE GENOMIC DNA]</scope>
</reference>
<evidence type="ECO:0000313" key="2">
    <source>
        <dbReference type="Proteomes" id="UP000177982"/>
    </source>
</evidence>